<name>A0A8J2VT89_9NEOP</name>
<dbReference type="Gene3D" id="3.90.1200.10">
    <property type="match status" value="1"/>
</dbReference>
<sequence length="382" mass="44703">MNISEEFLSEAVKHVADYFSFETWSVQTEEMNERFVNYFGILIPVTVVGVIKGEKIYKSVYVKLAPYNITEKLESVIRDHYTVEAFTYSTLIPMLRQESDIDIVVPGLYYASLEPNKEFLVLENMTCKGYKRYVNKILDSDHISLALKALARFHSMSTVLNIKGKDPAHHLMNPYSNIYPPDYYQFIGLSIKRHLHIFESTPYFGYLNSLVTNLSQHVDDASSKVKHIVYGHGDYWRENFLFKYENNKPTEICLLDFQKCRKTSPAYDFLILLLTNLQSKERRQNFQNFVDTYVDTFRLCLDKHNLKVDYTLDDFNEDIKIIAPMCLATAAMSFSLWLGLEDDYFENKKVCDENSRLKNLTSFKNIICDMLEDLINLKYIKM</sequence>
<comment type="caution">
    <text evidence="2">The sequence shown here is derived from an EMBL/GenBank/DDBJ whole genome shotgun (WGS) entry which is preliminary data.</text>
</comment>
<dbReference type="OrthoDB" id="7634340at2759"/>
<evidence type="ECO:0000313" key="2">
    <source>
        <dbReference type="EMBL" id="CAG9567968.1"/>
    </source>
</evidence>
<keyword evidence="3" id="KW-1185">Reference proteome</keyword>
<gene>
    <name evidence="2" type="ORF">DCHRY22_LOCUS8032</name>
</gene>
<dbReference type="SUPFAM" id="SSF56112">
    <property type="entry name" value="Protein kinase-like (PK-like)"/>
    <property type="match status" value="1"/>
</dbReference>
<dbReference type="EMBL" id="CAKASE010000059">
    <property type="protein sequence ID" value="CAG9567968.1"/>
    <property type="molecule type" value="Genomic_DNA"/>
</dbReference>
<accession>A0A8J2VT89</accession>
<dbReference type="PANTHER" id="PTHR11012:SF30">
    <property type="entry name" value="PROTEIN KINASE-LIKE DOMAIN-CONTAINING"/>
    <property type="match status" value="1"/>
</dbReference>
<dbReference type="Pfam" id="PF02958">
    <property type="entry name" value="EcKL"/>
    <property type="match status" value="1"/>
</dbReference>
<reference evidence="2" key="1">
    <citation type="submission" date="2021-09" db="EMBL/GenBank/DDBJ databases">
        <authorList>
            <person name="Martin H S."/>
        </authorList>
    </citation>
    <scope>NUCLEOTIDE SEQUENCE</scope>
</reference>
<protein>
    <submittedName>
        <fullName evidence="2">(African queen) hypothetical protein</fullName>
    </submittedName>
</protein>
<dbReference type="InterPro" id="IPR015897">
    <property type="entry name" value="CHK_kinase-like"/>
</dbReference>
<dbReference type="InterPro" id="IPR011009">
    <property type="entry name" value="Kinase-like_dom_sf"/>
</dbReference>
<organism evidence="2 3">
    <name type="scientific">Danaus chrysippus</name>
    <name type="common">African queen</name>
    <dbReference type="NCBI Taxonomy" id="151541"/>
    <lineage>
        <taxon>Eukaryota</taxon>
        <taxon>Metazoa</taxon>
        <taxon>Ecdysozoa</taxon>
        <taxon>Arthropoda</taxon>
        <taxon>Hexapoda</taxon>
        <taxon>Insecta</taxon>
        <taxon>Pterygota</taxon>
        <taxon>Neoptera</taxon>
        <taxon>Endopterygota</taxon>
        <taxon>Lepidoptera</taxon>
        <taxon>Glossata</taxon>
        <taxon>Ditrysia</taxon>
        <taxon>Papilionoidea</taxon>
        <taxon>Nymphalidae</taxon>
        <taxon>Danainae</taxon>
        <taxon>Danaini</taxon>
        <taxon>Danaina</taxon>
        <taxon>Danaus</taxon>
        <taxon>Anosia</taxon>
    </lineage>
</organism>
<evidence type="ECO:0000313" key="3">
    <source>
        <dbReference type="Proteomes" id="UP000789524"/>
    </source>
</evidence>
<proteinExistence type="predicted"/>
<dbReference type="Proteomes" id="UP000789524">
    <property type="component" value="Unassembled WGS sequence"/>
</dbReference>
<feature type="domain" description="CHK kinase-like" evidence="1">
    <location>
        <begin position="120"/>
        <end position="303"/>
    </location>
</feature>
<dbReference type="InterPro" id="IPR004119">
    <property type="entry name" value="EcKL"/>
</dbReference>
<evidence type="ECO:0000259" key="1">
    <source>
        <dbReference type="SMART" id="SM00587"/>
    </source>
</evidence>
<dbReference type="SMART" id="SM00587">
    <property type="entry name" value="CHK"/>
    <property type="match status" value="1"/>
</dbReference>
<dbReference type="AlphaFoldDB" id="A0A8J2VT89"/>
<dbReference type="PANTHER" id="PTHR11012">
    <property type="entry name" value="PROTEIN KINASE-LIKE DOMAIN-CONTAINING"/>
    <property type="match status" value="1"/>
</dbReference>